<dbReference type="AlphaFoldDB" id="B6IW20"/>
<organism evidence="1 2">
    <name type="scientific">Rhodospirillum centenum (strain ATCC 51521 / SW)</name>
    <dbReference type="NCBI Taxonomy" id="414684"/>
    <lineage>
        <taxon>Bacteria</taxon>
        <taxon>Pseudomonadati</taxon>
        <taxon>Pseudomonadota</taxon>
        <taxon>Alphaproteobacteria</taxon>
        <taxon>Rhodospirillales</taxon>
        <taxon>Rhodospirillaceae</taxon>
        <taxon>Rhodospirillum</taxon>
    </lineage>
</organism>
<keyword evidence="2" id="KW-1185">Reference proteome</keyword>
<evidence type="ECO:0008006" key="3">
    <source>
        <dbReference type="Google" id="ProtNLM"/>
    </source>
</evidence>
<dbReference type="STRING" id="414684.RC1_3129"/>
<dbReference type="eggNOG" id="COG3514">
    <property type="taxonomic scope" value="Bacteria"/>
</dbReference>
<reference evidence="1 2" key="1">
    <citation type="journal article" date="2010" name="BMC Genomics">
        <title>Metabolic flexibility revealed in the genome of the cyst-forming alpha-1 proteobacterium Rhodospirillum centenum.</title>
        <authorList>
            <person name="Lu Y.K."/>
            <person name="Marden J."/>
            <person name="Han M."/>
            <person name="Swingley W.D."/>
            <person name="Mastrian S.D."/>
            <person name="Chowdhury S.R."/>
            <person name="Hao J."/>
            <person name="Helmy T."/>
            <person name="Kim S."/>
            <person name="Kurdoglu A.A."/>
            <person name="Matthies H.J."/>
            <person name="Rollo D."/>
            <person name="Stothard P."/>
            <person name="Blankenship R.E."/>
            <person name="Bauer C.E."/>
            <person name="Touchman J.W."/>
        </authorList>
    </citation>
    <scope>NUCLEOTIDE SEQUENCE [LARGE SCALE GENOMIC DNA]</scope>
    <source>
        <strain evidence="2">ATCC 51521 / SW</strain>
    </source>
</reference>
<name>B6IW20_RHOCS</name>
<dbReference type="HOGENOM" id="CLU_140900_1_0_5"/>
<sequence>MKKDRADAAPAAPAADLPDPLRDQIRALAALRDEEIDLTEMPEVHDWSRARRGPPSLYRPVKEVVTIRLDADVLHWFRDHAAGGRGYQTRINAALRAYMDQHRTD</sequence>
<protein>
    <recommendedName>
        <fullName evidence="3">Cytoplasmic protein</fullName>
    </recommendedName>
</protein>
<dbReference type="EMBL" id="CP000613">
    <property type="protein sequence ID" value="ACJ00494.1"/>
    <property type="molecule type" value="Genomic_DNA"/>
</dbReference>
<dbReference type="InterPro" id="IPR025528">
    <property type="entry name" value="BrnA_antitoxin"/>
</dbReference>
<dbReference type="Proteomes" id="UP000001591">
    <property type="component" value="Chromosome"/>
</dbReference>
<evidence type="ECO:0000313" key="1">
    <source>
        <dbReference type="EMBL" id="ACJ00494.1"/>
    </source>
</evidence>
<dbReference type="OrthoDB" id="361944at2"/>
<gene>
    <name evidence="1" type="ordered locus">RC1_3129</name>
</gene>
<dbReference type="KEGG" id="rce:RC1_3129"/>
<accession>B6IW20</accession>
<dbReference type="RefSeq" id="WP_012568273.1">
    <property type="nucleotide sequence ID" value="NC_011420.2"/>
</dbReference>
<dbReference type="Pfam" id="PF14384">
    <property type="entry name" value="BrnA_antitoxin"/>
    <property type="match status" value="1"/>
</dbReference>
<evidence type="ECO:0000313" key="2">
    <source>
        <dbReference type="Proteomes" id="UP000001591"/>
    </source>
</evidence>
<proteinExistence type="predicted"/>